<feature type="region of interest" description="Disordered" evidence="1">
    <location>
        <begin position="170"/>
        <end position="206"/>
    </location>
</feature>
<proteinExistence type="predicted"/>
<keyword evidence="3" id="KW-1185">Reference proteome</keyword>
<feature type="compositionally biased region" description="Low complexity" evidence="1">
    <location>
        <begin position="194"/>
        <end position="206"/>
    </location>
</feature>
<gene>
    <name evidence="2" type="ORF">SCF082_LOCUS4048</name>
</gene>
<dbReference type="Proteomes" id="UP001642464">
    <property type="component" value="Unassembled WGS sequence"/>
</dbReference>
<evidence type="ECO:0000313" key="2">
    <source>
        <dbReference type="EMBL" id="CAK8994725.1"/>
    </source>
</evidence>
<dbReference type="EMBL" id="CAXAMM010002105">
    <property type="protein sequence ID" value="CAK8994725.1"/>
    <property type="molecule type" value="Genomic_DNA"/>
</dbReference>
<feature type="compositionally biased region" description="Low complexity" evidence="1">
    <location>
        <begin position="344"/>
        <end position="356"/>
    </location>
</feature>
<protein>
    <submittedName>
        <fullName evidence="2">Uncharacterized protein</fullName>
    </submittedName>
</protein>
<feature type="region of interest" description="Disordered" evidence="1">
    <location>
        <begin position="329"/>
        <end position="366"/>
    </location>
</feature>
<sequence>MAAPDAEEEVKQVCILCNLAYKPEAGRMHGRKFQCVPCASADRLLRRGLGDKSELHSLPVSEQHAFFRKLHDERKANPDSRMNWQTVRAQLLSSLTTRQLKVTSTTINEEFLPLSVWLTRGWDKETVERNNSEWNEGLNCWTYQVPVKSKTWKQAYEEVEERVLRQERDATLKRSAKKAAPGEEGADGELDAPKAATAGKGEASASAEKKAAKAEAAAQKKAAGTNQKVQLLAAKAVAPLAQDLQSVQKLRLRVTGDLPEGVEGAYAESVEKLKTWNQAAKTALAQWEDAKVQSGETTLTPLPFDLPELKCLHKTVGEVQSALKTLLPAPKAKTAPQKRKLAAEDAQATPTAAEPTKQIRRRTKSS</sequence>
<evidence type="ECO:0000313" key="3">
    <source>
        <dbReference type="Proteomes" id="UP001642464"/>
    </source>
</evidence>
<evidence type="ECO:0000256" key="1">
    <source>
        <dbReference type="SAM" id="MobiDB-lite"/>
    </source>
</evidence>
<accession>A0ABP0HWZ8</accession>
<name>A0ABP0HWZ8_9DINO</name>
<reference evidence="2 3" key="1">
    <citation type="submission" date="2024-02" db="EMBL/GenBank/DDBJ databases">
        <authorList>
            <person name="Chen Y."/>
            <person name="Shah S."/>
            <person name="Dougan E. K."/>
            <person name="Thang M."/>
            <person name="Chan C."/>
        </authorList>
    </citation>
    <scope>NUCLEOTIDE SEQUENCE [LARGE SCALE GENOMIC DNA]</scope>
</reference>
<organism evidence="2 3">
    <name type="scientific">Durusdinium trenchii</name>
    <dbReference type="NCBI Taxonomy" id="1381693"/>
    <lineage>
        <taxon>Eukaryota</taxon>
        <taxon>Sar</taxon>
        <taxon>Alveolata</taxon>
        <taxon>Dinophyceae</taxon>
        <taxon>Suessiales</taxon>
        <taxon>Symbiodiniaceae</taxon>
        <taxon>Durusdinium</taxon>
    </lineage>
</organism>
<comment type="caution">
    <text evidence="2">The sequence shown here is derived from an EMBL/GenBank/DDBJ whole genome shotgun (WGS) entry which is preliminary data.</text>
</comment>